<proteinExistence type="predicted"/>
<reference evidence="2" key="1">
    <citation type="journal article" date="2013" name="Environ. Microbiol.">
        <title>Microbiota from the distal guts of lean and obese adolescents exhibit partial functional redundancy besides clear differences in community structure.</title>
        <authorList>
            <person name="Ferrer M."/>
            <person name="Ruiz A."/>
            <person name="Lanza F."/>
            <person name="Haange S.B."/>
            <person name="Oberbach A."/>
            <person name="Till H."/>
            <person name="Bargiela R."/>
            <person name="Campoy C."/>
            <person name="Segura M.T."/>
            <person name="Richter M."/>
            <person name="von Bergen M."/>
            <person name="Seifert J."/>
            <person name="Suarez A."/>
        </authorList>
    </citation>
    <scope>NUCLEOTIDE SEQUENCE</scope>
</reference>
<keyword evidence="1" id="KW-0812">Transmembrane</keyword>
<gene>
    <name evidence="2" type="ORF">OBE_06720</name>
</gene>
<dbReference type="EMBL" id="AJWZ01004639">
    <property type="protein sequence ID" value="EKC64873.1"/>
    <property type="molecule type" value="Genomic_DNA"/>
</dbReference>
<sequence length="71" mass="8067">MELDELKKSWNALNEQLQKEPIADEQQITELIAGYKANTRKSLGRLVVIQRFSIGIGTICLATLLLIWLLL</sequence>
<organism evidence="2">
    <name type="scientific">human gut metagenome</name>
    <dbReference type="NCBI Taxonomy" id="408170"/>
    <lineage>
        <taxon>unclassified sequences</taxon>
        <taxon>metagenomes</taxon>
        <taxon>organismal metagenomes</taxon>
    </lineage>
</organism>
<dbReference type="AlphaFoldDB" id="K1T596"/>
<comment type="caution">
    <text evidence="2">The sequence shown here is derived from an EMBL/GenBank/DDBJ whole genome shotgun (WGS) entry which is preliminary data.</text>
</comment>
<keyword evidence="1" id="KW-0472">Membrane</keyword>
<feature type="transmembrane region" description="Helical" evidence="1">
    <location>
        <begin position="48"/>
        <end position="70"/>
    </location>
</feature>
<evidence type="ECO:0000313" key="2">
    <source>
        <dbReference type="EMBL" id="EKC64873.1"/>
    </source>
</evidence>
<accession>K1T596</accession>
<keyword evidence="1" id="KW-1133">Transmembrane helix</keyword>
<protein>
    <submittedName>
        <fullName evidence="2">Uncharacterized protein</fullName>
    </submittedName>
</protein>
<feature type="non-terminal residue" evidence="2">
    <location>
        <position position="71"/>
    </location>
</feature>
<name>K1T596_9ZZZZ</name>
<evidence type="ECO:0000256" key="1">
    <source>
        <dbReference type="SAM" id="Phobius"/>
    </source>
</evidence>